<accession>A0A0W8G2S7</accession>
<proteinExistence type="predicted"/>
<dbReference type="InterPro" id="IPR014710">
    <property type="entry name" value="RmlC-like_jellyroll"/>
</dbReference>
<dbReference type="Gene3D" id="2.60.120.10">
    <property type="entry name" value="Jelly Rolls"/>
    <property type="match status" value="1"/>
</dbReference>
<dbReference type="CDD" id="cd00038">
    <property type="entry name" value="CAP_ED"/>
    <property type="match status" value="1"/>
</dbReference>
<evidence type="ECO:0000259" key="2">
    <source>
        <dbReference type="PROSITE" id="PS50042"/>
    </source>
</evidence>
<reference evidence="3" key="1">
    <citation type="journal article" date="2015" name="Proc. Natl. Acad. Sci. U.S.A.">
        <title>Networks of energetic and metabolic interactions define dynamics in microbial communities.</title>
        <authorList>
            <person name="Embree M."/>
            <person name="Liu J.K."/>
            <person name="Al-Bassam M.M."/>
            <person name="Zengler K."/>
        </authorList>
    </citation>
    <scope>NUCLEOTIDE SEQUENCE</scope>
</reference>
<dbReference type="InterPro" id="IPR018490">
    <property type="entry name" value="cNMP-bd_dom_sf"/>
</dbReference>
<keyword evidence="1" id="KW-1071">Ligand-gated ion channel</keyword>
<dbReference type="AlphaFoldDB" id="A0A0W8G2S7"/>
<dbReference type="SUPFAM" id="SSF51206">
    <property type="entry name" value="cAMP-binding domain-like"/>
    <property type="match status" value="1"/>
</dbReference>
<keyword evidence="1" id="KW-0406">Ion transport</keyword>
<dbReference type="PANTHER" id="PTHR45638:SF11">
    <property type="entry name" value="CYCLIC NUCLEOTIDE-GATED CATION CHANNEL SUBUNIT A"/>
    <property type="match status" value="1"/>
</dbReference>
<dbReference type="SMART" id="SM00100">
    <property type="entry name" value="cNMP"/>
    <property type="match status" value="1"/>
</dbReference>
<comment type="caution">
    <text evidence="3">The sequence shown here is derived from an EMBL/GenBank/DDBJ whole genome shotgun (WGS) entry which is preliminary data.</text>
</comment>
<feature type="domain" description="Cyclic nucleotide-binding" evidence="2">
    <location>
        <begin position="29"/>
        <end position="149"/>
    </location>
</feature>
<evidence type="ECO:0000313" key="3">
    <source>
        <dbReference type="EMBL" id="KUG27366.1"/>
    </source>
</evidence>
<dbReference type="Pfam" id="PF00027">
    <property type="entry name" value="cNMP_binding"/>
    <property type="match status" value="1"/>
</dbReference>
<keyword evidence="1" id="KW-0407">Ion channel</keyword>
<organism evidence="3">
    <name type="scientific">hydrocarbon metagenome</name>
    <dbReference type="NCBI Taxonomy" id="938273"/>
    <lineage>
        <taxon>unclassified sequences</taxon>
        <taxon>metagenomes</taxon>
        <taxon>ecological metagenomes</taxon>
    </lineage>
</organism>
<dbReference type="PANTHER" id="PTHR45638">
    <property type="entry name" value="CYCLIC NUCLEOTIDE-GATED CATION CHANNEL SUBUNIT A"/>
    <property type="match status" value="1"/>
</dbReference>
<dbReference type="EMBL" id="LNQE01000335">
    <property type="protein sequence ID" value="KUG27366.1"/>
    <property type="molecule type" value="Genomic_DNA"/>
</dbReference>
<dbReference type="PROSITE" id="PS50042">
    <property type="entry name" value="CNMP_BINDING_3"/>
    <property type="match status" value="1"/>
</dbReference>
<protein>
    <submittedName>
        <fullName evidence="3">Camp-binding protein</fullName>
    </submittedName>
</protein>
<dbReference type="GO" id="GO:0005221">
    <property type="term" value="F:intracellularly cyclic nucleotide-activated monoatomic cation channel activity"/>
    <property type="evidence" value="ECO:0007669"/>
    <property type="project" value="InterPro"/>
</dbReference>
<name>A0A0W8G2S7_9ZZZZ</name>
<gene>
    <name evidence="3" type="ORF">ASZ90_002784</name>
</gene>
<sequence length="177" mass="19350">MNSSMDRQDASDGACGFTTHLDILREMPIFTGMSLDVLKVLAYLSGNESFRDGDTLCVQGEMYDCCRYITMGRVDILRTPEGGQPVVVGSVGGGSAFGGLSLLTHVKSLYTVRAHGDVECLVLSREKFQKAAERFPQMLPRVLTAVVEHMFSWEAKVLAAIERGEAVQGEIHGLTLY</sequence>
<dbReference type="GO" id="GO:0044877">
    <property type="term" value="F:protein-containing complex binding"/>
    <property type="evidence" value="ECO:0007669"/>
    <property type="project" value="TreeGrafter"/>
</dbReference>
<dbReference type="InterPro" id="IPR050866">
    <property type="entry name" value="CNG_cation_channel"/>
</dbReference>
<dbReference type="InterPro" id="IPR000595">
    <property type="entry name" value="cNMP-bd_dom"/>
</dbReference>
<evidence type="ECO:0000256" key="1">
    <source>
        <dbReference type="ARBA" id="ARBA00023286"/>
    </source>
</evidence>
<keyword evidence="1" id="KW-0813">Transport</keyword>